<evidence type="ECO:0000256" key="6">
    <source>
        <dbReference type="ARBA" id="ARBA00022840"/>
    </source>
</evidence>
<name>A0A9Q9FGV3_9FIRM</name>
<dbReference type="InterPro" id="IPR014016">
    <property type="entry name" value="UvrD-like_ATP-bd"/>
</dbReference>
<dbReference type="PROSITE" id="PS51217">
    <property type="entry name" value="UVRD_HELICASE_CTER"/>
    <property type="match status" value="1"/>
</dbReference>
<dbReference type="InterPro" id="IPR006054">
    <property type="entry name" value="DnaQ"/>
</dbReference>
<keyword evidence="2 12" id="KW-0547">Nucleotide-binding</keyword>
<evidence type="ECO:0000313" key="15">
    <source>
        <dbReference type="EMBL" id="UUF08710.1"/>
    </source>
</evidence>
<keyword evidence="5" id="KW-0269">Exonuclease</keyword>
<accession>A0A9Q9FGV3</accession>
<dbReference type="InterPro" id="IPR012337">
    <property type="entry name" value="RNaseH-like_sf"/>
</dbReference>
<dbReference type="InterPro" id="IPR013986">
    <property type="entry name" value="DExx_box_DNA_helicase_dom_sf"/>
</dbReference>
<evidence type="ECO:0000313" key="16">
    <source>
        <dbReference type="Proteomes" id="UP001058072"/>
    </source>
</evidence>
<dbReference type="PANTHER" id="PTHR11070:SF2">
    <property type="entry name" value="ATP-DEPENDENT DNA HELICASE SRS2"/>
    <property type="match status" value="1"/>
</dbReference>
<evidence type="ECO:0000256" key="4">
    <source>
        <dbReference type="ARBA" id="ARBA00022806"/>
    </source>
</evidence>
<dbReference type="GO" id="GO:0000725">
    <property type="term" value="P:recombinational repair"/>
    <property type="evidence" value="ECO:0007669"/>
    <property type="project" value="TreeGrafter"/>
</dbReference>
<dbReference type="Proteomes" id="UP001058072">
    <property type="component" value="Chromosome"/>
</dbReference>
<evidence type="ECO:0000256" key="1">
    <source>
        <dbReference type="ARBA" id="ARBA00009922"/>
    </source>
</evidence>
<feature type="domain" description="UvrD-like helicase C-terminal" evidence="14">
    <location>
        <begin position="314"/>
        <end position="783"/>
    </location>
</feature>
<dbReference type="PANTHER" id="PTHR11070">
    <property type="entry name" value="UVRD / RECB / PCRA DNA HELICASE FAMILY MEMBER"/>
    <property type="match status" value="1"/>
</dbReference>
<dbReference type="GO" id="GO:0004527">
    <property type="term" value="F:exonuclease activity"/>
    <property type="evidence" value="ECO:0007669"/>
    <property type="project" value="UniProtKB-KW"/>
</dbReference>
<evidence type="ECO:0000256" key="5">
    <source>
        <dbReference type="ARBA" id="ARBA00022839"/>
    </source>
</evidence>
<evidence type="ECO:0000256" key="9">
    <source>
        <dbReference type="ARBA" id="ARBA00034617"/>
    </source>
</evidence>
<dbReference type="EMBL" id="CP071250">
    <property type="protein sequence ID" value="UUF08710.1"/>
    <property type="molecule type" value="Genomic_DNA"/>
</dbReference>
<dbReference type="SUPFAM" id="SSF52540">
    <property type="entry name" value="P-loop containing nucleoside triphosphate hydrolases"/>
    <property type="match status" value="1"/>
</dbReference>
<dbReference type="Gene3D" id="1.10.486.10">
    <property type="entry name" value="PCRA, domain 4"/>
    <property type="match status" value="1"/>
</dbReference>
<keyword evidence="6 12" id="KW-0067">ATP-binding</keyword>
<dbReference type="Gene3D" id="1.10.10.160">
    <property type="match status" value="1"/>
</dbReference>
<dbReference type="Pfam" id="PF00929">
    <property type="entry name" value="RNase_T"/>
    <property type="match status" value="1"/>
</dbReference>
<evidence type="ECO:0000256" key="11">
    <source>
        <dbReference type="ARBA" id="ARBA00048988"/>
    </source>
</evidence>
<organism evidence="15 16">
    <name type="scientific">Turicibacter bilis</name>
    <dbReference type="NCBI Taxonomy" id="2735723"/>
    <lineage>
        <taxon>Bacteria</taxon>
        <taxon>Bacillati</taxon>
        <taxon>Bacillota</taxon>
        <taxon>Erysipelotrichia</taxon>
        <taxon>Erysipelotrichales</taxon>
        <taxon>Turicibacteraceae</taxon>
        <taxon>Turicibacter</taxon>
    </lineage>
</organism>
<dbReference type="InterPro" id="IPR000212">
    <property type="entry name" value="DNA_helicase_UvrD/REP"/>
</dbReference>
<keyword evidence="7" id="KW-0238">DNA-binding</keyword>
<dbReference type="InterPro" id="IPR036397">
    <property type="entry name" value="RNaseH_sf"/>
</dbReference>
<reference evidence="15" key="1">
    <citation type="submission" date="2021-03" db="EMBL/GenBank/DDBJ databases">
        <title>Comparative Genomics and Metabolomics in the genus Turicibacter.</title>
        <authorList>
            <person name="Maki J."/>
            <person name="Looft T."/>
        </authorList>
    </citation>
    <scope>NUCLEOTIDE SEQUENCE</scope>
    <source>
        <strain evidence="15">ISU324</strain>
    </source>
</reference>
<evidence type="ECO:0000256" key="2">
    <source>
        <dbReference type="ARBA" id="ARBA00022741"/>
    </source>
</evidence>
<keyword evidence="4 12" id="KW-0347">Helicase</keyword>
<protein>
    <recommendedName>
        <fullName evidence="10">DNA 3'-5' helicase</fullName>
        <ecNumber evidence="10">5.6.2.4</ecNumber>
    </recommendedName>
</protein>
<evidence type="ECO:0000256" key="12">
    <source>
        <dbReference type="PROSITE-ProRule" id="PRU00560"/>
    </source>
</evidence>
<comment type="catalytic activity">
    <reaction evidence="11">
        <text>ATP + H2O = ADP + phosphate + H(+)</text>
        <dbReference type="Rhea" id="RHEA:13065"/>
        <dbReference type="ChEBI" id="CHEBI:15377"/>
        <dbReference type="ChEBI" id="CHEBI:15378"/>
        <dbReference type="ChEBI" id="CHEBI:30616"/>
        <dbReference type="ChEBI" id="CHEBI:43474"/>
        <dbReference type="ChEBI" id="CHEBI:456216"/>
        <dbReference type="EC" id="5.6.2.4"/>
    </reaction>
</comment>
<dbReference type="Gene3D" id="3.30.420.10">
    <property type="entry name" value="Ribonuclease H-like superfamily/Ribonuclease H"/>
    <property type="match status" value="1"/>
</dbReference>
<proteinExistence type="inferred from homology"/>
<gene>
    <name evidence="15" type="ORF">J0J70_01410</name>
</gene>
<comment type="catalytic activity">
    <reaction evidence="9">
        <text>Couples ATP hydrolysis with the unwinding of duplex DNA by translocating in the 3'-5' direction.</text>
        <dbReference type="EC" id="5.6.2.4"/>
    </reaction>
</comment>
<sequence length="857" mass="99335">MGLNEELQKLNEAQRAVVENLNQSLLVMAPAGTGKTNVISLRTAHFIQSGMSPNQILCLTFTNKACHELKDRLIKIIGADGKAVCVKTFHSLCYQLIKEEAKLLGKLSNDFMIIDEEDAKFVIKQLVADAGVLSDKAYEYIQALKFYQIGRGEVNQDLIHAFHQSESALRLYYTLKNSNLGVETLAYLSNYGWWLYEEYQRHLKEHHLLDFNDLLLYATECLAEEEILKRWQSKFQVIVVDEVQDTSIVEYELIQKLASHSNFSAFGDFNQTIYEWRDSNPVLIRAKIMEDFNPICLELSLNYRATKRLVQMSANYLENGKRARLINPSLSPKLIEAASDVLGTRPVFYEAGTKQEEMNFIIDHLKHHRQEDLAKTVILTRSNRQNSEVANFLKADGIPCYLVDQLSLFKRKSIKDLLAIVRFYLNPSDEVSLQRFIPLLFKSVDLIQMIQPQYLKRYKQYDMRLVDLFSKAAYEYKEPYGLLKQYYENGRVIIFDVESTGLDVTKDEVIQIAAIELKEGIVVQSFERFINPLNSVGESALVHGFSDEFLEAHGQSAYDVFQEFLQFIDGALLIGHNVQYDLKIVRSHMNRVGLSFDTIVGYCDTLDIVRRLYPNLKNHKLDTVSDFIGVEHEPTHNAMDDILATKDVLVKSMERLMQCHEQRKKVMSYYQASLIPIVNQLEQINAWINQELPSQFLLKLIDEFKIWETAPWVEDEVEQMKHHELLACLREIEEQHLTDCPHLPMWELWTRILAQTSLSASELDRVMKDQNKLAVITVHQSKGLEFDHVIIPFLNQGMFPLDFNGTNQEEECRLFYVAMTRAKQTLLLTRHLKDYSYSKKEKERSRFIDFLYTQIGD</sequence>
<dbReference type="GO" id="GO:0003677">
    <property type="term" value="F:DNA binding"/>
    <property type="evidence" value="ECO:0007669"/>
    <property type="project" value="UniProtKB-KW"/>
</dbReference>
<dbReference type="NCBIfam" id="TIGR00573">
    <property type="entry name" value="dnaq"/>
    <property type="match status" value="1"/>
</dbReference>
<keyword evidence="3 12" id="KW-0378">Hydrolase</keyword>
<dbReference type="PROSITE" id="PS51198">
    <property type="entry name" value="UVRD_HELICASE_ATP_BIND"/>
    <property type="match status" value="1"/>
</dbReference>
<evidence type="ECO:0000256" key="7">
    <source>
        <dbReference type="ARBA" id="ARBA00023125"/>
    </source>
</evidence>
<dbReference type="GO" id="GO:0005524">
    <property type="term" value="F:ATP binding"/>
    <property type="evidence" value="ECO:0007669"/>
    <property type="project" value="UniProtKB-UniRule"/>
</dbReference>
<feature type="binding site" evidence="12">
    <location>
        <begin position="29"/>
        <end position="36"/>
    </location>
    <ligand>
        <name>ATP</name>
        <dbReference type="ChEBI" id="CHEBI:30616"/>
    </ligand>
</feature>
<dbReference type="GO" id="GO:0043138">
    <property type="term" value="F:3'-5' DNA helicase activity"/>
    <property type="evidence" value="ECO:0007669"/>
    <property type="project" value="UniProtKB-EC"/>
</dbReference>
<dbReference type="GO" id="GO:0005829">
    <property type="term" value="C:cytosol"/>
    <property type="evidence" value="ECO:0007669"/>
    <property type="project" value="TreeGrafter"/>
</dbReference>
<dbReference type="GO" id="GO:0003887">
    <property type="term" value="F:DNA-directed DNA polymerase activity"/>
    <property type="evidence" value="ECO:0007669"/>
    <property type="project" value="InterPro"/>
</dbReference>
<evidence type="ECO:0000256" key="8">
    <source>
        <dbReference type="ARBA" id="ARBA00023235"/>
    </source>
</evidence>
<evidence type="ECO:0000256" key="3">
    <source>
        <dbReference type="ARBA" id="ARBA00022801"/>
    </source>
</evidence>
<dbReference type="GO" id="GO:0006260">
    <property type="term" value="P:DNA replication"/>
    <property type="evidence" value="ECO:0007669"/>
    <property type="project" value="InterPro"/>
</dbReference>
<dbReference type="CDD" id="cd06127">
    <property type="entry name" value="DEDDh"/>
    <property type="match status" value="1"/>
</dbReference>
<evidence type="ECO:0000259" key="13">
    <source>
        <dbReference type="PROSITE" id="PS51198"/>
    </source>
</evidence>
<dbReference type="Pfam" id="PF00580">
    <property type="entry name" value="UvrD-helicase"/>
    <property type="match status" value="1"/>
</dbReference>
<dbReference type="Gene3D" id="3.40.50.300">
    <property type="entry name" value="P-loop containing nucleotide triphosphate hydrolases"/>
    <property type="match status" value="3"/>
</dbReference>
<evidence type="ECO:0000259" key="14">
    <source>
        <dbReference type="PROSITE" id="PS51217"/>
    </source>
</evidence>
<keyword evidence="8" id="KW-0413">Isomerase</keyword>
<dbReference type="FunFam" id="3.30.420.10:FF:000045">
    <property type="entry name" value="3'-5' exonuclease DinG"/>
    <property type="match status" value="1"/>
</dbReference>
<dbReference type="SUPFAM" id="SSF53098">
    <property type="entry name" value="Ribonuclease H-like"/>
    <property type="match status" value="1"/>
</dbReference>
<dbReference type="Pfam" id="PF13361">
    <property type="entry name" value="UvrD_C"/>
    <property type="match status" value="1"/>
</dbReference>
<dbReference type="RefSeq" id="WP_212724734.1">
    <property type="nucleotide sequence ID" value="NZ_CP071250.1"/>
</dbReference>
<evidence type="ECO:0000256" key="10">
    <source>
        <dbReference type="ARBA" id="ARBA00034808"/>
    </source>
</evidence>
<dbReference type="InterPro" id="IPR013520">
    <property type="entry name" value="Ribonucl_H"/>
</dbReference>
<comment type="similarity">
    <text evidence="1">Belongs to the helicase family. UvrD subfamily.</text>
</comment>
<keyword evidence="5" id="KW-0540">Nuclease</keyword>
<dbReference type="InterPro" id="IPR027417">
    <property type="entry name" value="P-loop_NTPase"/>
</dbReference>
<dbReference type="CDD" id="cd17932">
    <property type="entry name" value="DEXQc_UvrD"/>
    <property type="match status" value="1"/>
</dbReference>
<dbReference type="EC" id="5.6.2.4" evidence="10"/>
<dbReference type="SMART" id="SM00479">
    <property type="entry name" value="EXOIII"/>
    <property type="match status" value="1"/>
</dbReference>
<dbReference type="AlphaFoldDB" id="A0A9Q9FGV3"/>
<dbReference type="InterPro" id="IPR014017">
    <property type="entry name" value="DNA_helicase_UvrD-like_C"/>
</dbReference>
<dbReference type="GO" id="GO:0033202">
    <property type="term" value="C:DNA helicase complex"/>
    <property type="evidence" value="ECO:0007669"/>
    <property type="project" value="TreeGrafter"/>
</dbReference>
<feature type="domain" description="UvrD-like helicase ATP-binding" evidence="13">
    <location>
        <begin position="8"/>
        <end position="306"/>
    </location>
</feature>